<dbReference type="SUPFAM" id="SSF52540">
    <property type="entry name" value="P-loop containing nucleoside triphosphate hydrolases"/>
    <property type="match status" value="1"/>
</dbReference>
<dbReference type="PANTHER" id="PTHR43384:SF11">
    <property type="entry name" value="SEPTUM SITE DETERMINING PROTEIN"/>
    <property type="match status" value="1"/>
</dbReference>
<dbReference type="InterPro" id="IPR050625">
    <property type="entry name" value="ParA/MinD_ATPase"/>
</dbReference>
<dbReference type="InterPro" id="IPR022521">
    <property type="entry name" value="Rv3660c"/>
</dbReference>
<dbReference type="Gene3D" id="3.40.50.300">
    <property type="entry name" value="P-loop containing nucleotide triphosphate hydrolases"/>
    <property type="match status" value="1"/>
</dbReference>
<reference evidence="3" key="1">
    <citation type="journal article" date="2019" name="Int. J. Syst. Evol. Microbiol.">
        <title>The Global Catalogue of Microorganisms (GCM) 10K type strain sequencing project: providing services to taxonomists for standard genome sequencing and annotation.</title>
        <authorList>
            <consortium name="The Broad Institute Genomics Platform"/>
            <consortium name="The Broad Institute Genome Sequencing Center for Infectious Disease"/>
            <person name="Wu L."/>
            <person name="Ma J."/>
        </authorList>
    </citation>
    <scope>NUCLEOTIDE SEQUENCE [LARGE SCALE GENOMIC DNA]</scope>
    <source>
        <strain evidence="3">JCM 18077</strain>
    </source>
</reference>
<proteinExistence type="predicted"/>
<evidence type="ECO:0000259" key="1">
    <source>
        <dbReference type="Pfam" id="PF26563"/>
    </source>
</evidence>
<name>A0ABP8Z0T0_9ACTN</name>
<organism evidence="2 3">
    <name type="scientific">Gordonia alkaliphila</name>
    <dbReference type="NCBI Taxonomy" id="1053547"/>
    <lineage>
        <taxon>Bacteria</taxon>
        <taxon>Bacillati</taxon>
        <taxon>Actinomycetota</taxon>
        <taxon>Actinomycetes</taxon>
        <taxon>Mycobacteriales</taxon>
        <taxon>Gordoniaceae</taxon>
        <taxon>Gordonia</taxon>
    </lineage>
</organism>
<keyword evidence="3" id="KW-1185">Reference proteome</keyword>
<dbReference type="EMBL" id="BAABIE010000003">
    <property type="protein sequence ID" value="GAA4741945.1"/>
    <property type="molecule type" value="Genomic_DNA"/>
</dbReference>
<dbReference type="NCBIfam" id="TIGR03815">
    <property type="entry name" value="CpaE_hom_Actino"/>
    <property type="match status" value="1"/>
</dbReference>
<evidence type="ECO:0000313" key="3">
    <source>
        <dbReference type="Proteomes" id="UP001500822"/>
    </source>
</evidence>
<feature type="domain" description="Rv3660c-like CheY-like N-terminal" evidence="1">
    <location>
        <begin position="7"/>
        <end position="112"/>
    </location>
</feature>
<dbReference type="InterPro" id="IPR059050">
    <property type="entry name" value="Rv3660c_N"/>
</dbReference>
<dbReference type="RefSeq" id="WP_246993591.1">
    <property type="nucleotide sequence ID" value="NZ_BAABIE010000003.1"/>
</dbReference>
<sequence length="352" mass="35274">MSETLLVLAESAVHDDAARCGAAAGYRIVRGNPAQCRSDWLRATAVVVDGAALEVLAQVRPPARPGVVVAAGVGADPALWRAGLSVGAQGGYVLPDDEAALVAALSGLRRPRRSAAAVVALVGGHGGVGVSTFAAVLARTASPSETGVLLLDVAPGGAGLDLLLGAEDLPGLRWSDITGETGSIQGQALSAALPRVGDRLRILTQRRDDGGPLSAETVLAVVDAARSDGGLVIADLGRASDPAAAGVLDSADLIAVLTGASVPGVSATRKLLARIGIRSEMRLVVRLPAPGGLAAEQVAQAVGVPLVAALRSRSALARTSEEGGIRAVPRSPEVRAATAVLVALDALRGGRR</sequence>
<gene>
    <name evidence="2" type="primary">ssd</name>
    <name evidence="2" type="ORF">GCM10023217_07850</name>
</gene>
<dbReference type="InterPro" id="IPR027417">
    <property type="entry name" value="P-loop_NTPase"/>
</dbReference>
<comment type="caution">
    <text evidence="2">The sequence shown here is derived from an EMBL/GenBank/DDBJ whole genome shotgun (WGS) entry which is preliminary data.</text>
</comment>
<protein>
    <submittedName>
        <fullName evidence="2">Septum site-determining protein Ssd</fullName>
    </submittedName>
</protein>
<dbReference type="Pfam" id="PF26563">
    <property type="entry name" value="Rv3660c_N"/>
    <property type="match status" value="1"/>
</dbReference>
<dbReference type="PANTHER" id="PTHR43384">
    <property type="entry name" value="SEPTUM SITE-DETERMINING PROTEIN MIND HOMOLOG, CHLOROPLASTIC-RELATED"/>
    <property type="match status" value="1"/>
</dbReference>
<dbReference type="Proteomes" id="UP001500822">
    <property type="component" value="Unassembled WGS sequence"/>
</dbReference>
<evidence type="ECO:0000313" key="2">
    <source>
        <dbReference type="EMBL" id="GAA4741945.1"/>
    </source>
</evidence>
<accession>A0ABP8Z0T0</accession>